<sequence length="53" mass="6225">MTQSSDQLGELVWELGMHDEWIHLDSEELYVRLRDMGKLPVHDMVLEWANVDG</sequence>
<accession>A0A317NR13</accession>
<comment type="caution">
    <text evidence="1">The sequence shown here is derived from an EMBL/GenBank/DDBJ whole genome shotgun (WGS) entry which is preliminary data.</text>
</comment>
<organism evidence="1 2">
    <name type="scientific">Nocardia neocaledoniensis</name>
    <dbReference type="NCBI Taxonomy" id="236511"/>
    <lineage>
        <taxon>Bacteria</taxon>
        <taxon>Bacillati</taxon>
        <taxon>Actinomycetota</taxon>
        <taxon>Actinomycetes</taxon>
        <taxon>Mycobacteriales</taxon>
        <taxon>Nocardiaceae</taxon>
        <taxon>Nocardia</taxon>
    </lineage>
</organism>
<protein>
    <submittedName>
        <fullName evidence="1">Uncharacterized protein</fullName>
    </submittedName>
</protein>
<dbReference type="Proteomes" id="UP000246410">
    <property type="component" value="Unassembled WGS sequence"/>
</dbReference>
<reference evidence="1 2" key="1">
    <citation type="submission" date="2018-05" db="EMBL/GenBank/DDBJ databases">
        <title>Genomic Encyclopedia of Type Strains, Phase IV (KMG-IV): sequencing the most valuable type-strain genomes for metagenomic binning, comparative biology and taxonomic classification.</title>
        <authorList>
            <person name="Goeker M."/>
        </authorList>
    </citation>
    <scope>NUCLEOTIDE SEQUENCE [LARGE SCALE GENOMIC DNA]</scope>
    <source>
        <strain evidence="1 2">DSM 44717</strain>
    </source>
</reference>
<evidence type="ECO:0000313" key="1">
    <source>
        <dbReference type="EMBL" id="PWV76158.1"/>
    </source>
</evidence>
<evidence type="ECO:0000313" key="2">
    <source>
        <dbReference type="Proteomes" id="UP000246410"/>
    </source>
</evidence>
<proteinExistence type="predicted"/>
<gene>
    <name evidence="1" type="ORF">DFR69_104261</name>
</gene>
<name>A0A317NR13_9NOCA</name>
<dbReference type="EMBL" id="QGTL01000004">
    <property type="protein sequence ID" value="PWV76158.1"/>
    <property type="molecule type" value="Genomic_DNA"/>
</dbReference>
<keyword evidence="2" id="KW-1185">Reference proteome</keyword>
<dbReference type="AlphaFoldDB" id="A0A317NR13"/>